<dbReference type="Pfam" id="PF14801">
    <property type="entry name" value="TrmI-like_N"/>
    <property type="match status" value="1"/>
</dbReference>
<dbReference type="FunFam" id="3.10.330.20:FF:000003">
    <property type="entry name" value="tRNA (Adenine(58)-N(1))-methyltransferase, mitochondrial isoform X1"/>
    <property type="match status" value="1"/>
</dbReference>
<keyword evidence="9" id="KW-1185">Reference proteome</keyword>
<evidence type="ECO:0000259" key="6">
    <source>
        <dbReference type="Pfam" id="PF08704"/>
    </source>
</evidence>
<feature type="binding site" evidence="5">
    <location>
        <position position="129"/>
    </location>
    <ligand>
        <name>S-adenosyl-L-methionine</name>
        <dbReference type="ChEBI" id="CHEBI:59789"/>
    </ligand>
</feature>
<dbReference type="GO" id="GO:0031515">
    <property type="term" value="C:tRNA (m1A) methyltransferase complex"/>
    <property type="evidence" value="ECO:0007669"/>
    <property type="project" value="InterPro"/>
</dbReference>
<reference evidence="8 10" key="2">
    <citation type="journal article" date="2019" name="Nat. Microbiol.">
        <title>Wide diversity of methane and short-chain alkane metabolisms in uncultured archaea.</title>
        <authorList>
            <person name="Borrel G."/>
            <person name="Adam P.S."/>
            <person name="McKay L.J."/>
            <person name="Chen L.X."/>
            <person name="Sierra-Garcia I.N."/>
            <person name="Sieber C.M."/>
            <person name="Letourneur Q."/>
            <person name="Ghozlane A."/>
            <person name="Andersen G.L."/>
            <person name="Li W.J."/>
            <person name="Hallam S.J."/>
            <person name="Muyzer G."/>
            <person name="de Oliveira V.M."/>
            <person name="Inskeep W.P."/>
            <person name="Banfield J.F."/>
            <person name="Gribaldo S."/>
        </authorList>
    </citation>
    <scope>NUCLEOTIDE SEQUENCE [LARGE SCALE GENOMIC DNA]</scope>
    <source>
        <strain evidence="8">NM4</strain>
    </source>
</reference>
<dbReference type="InterPro" id="IPR014816">
    <property type="entry name" value="tRNA_MeTrfase_Gcd14"/>
</dbReference>
<evidence type="ECO:0000313" key="7">
    <source>
        <dbReference type="EMBL" id="RSN72558.1"/>
    </source>
</evidence>
<protein>
    <submittedName>
        <fullName evidence="7">tRNA (Adenine-N1)-methyltransferase</fullName>
    </submittedName>
</protein>
<dbReference type="PANTHER" id="PTHR12133:SF1">
    <property type="entry name" value="TRNA (ADENINE(58)-N(1))-METHYLTRANSFERASE, MITOCHONDRIAL"/>
    <property type="match status" value="1"/>
</dbReference>
<dbReference type="EMBL" id="RXII01000115">
    <property type="protein sequence ID" value="RZN58654.1"/>
    <property type="molecule type" value="Genomic_DNA"/>
</dbReference>
<dbReference type="GO" id="GO:0160107">
    <property type="term" value="F:tRNA (adenine(58)-N1)-methyltransferase activity"/>
    <property type="evidence" value="ECO:0007669"/>
    <property type="project" value="InterPro"/>
</dbReference>
<sequence length="258" mass="28983">MPIESGDYILLVVEGRREKRFLVRVKQGESFHTHKGYINFDDIIGKEFGSVTKTNTGARVLLLRPTTYDVMEKLSRATQIIYPKDAGFMIIKAGIMPGAKVLEAGTGSGSMTIALSRAVGPEGKVYSYEKDERFYEVAKRNIERFSLGNVELRLKDIKEGVDEKDLDAAFLDLPEPWDVTEIVKKAIKPGSPVIVFVPSFEQVKKTVVQMRKTGFGLVEVNEILIRGIESDEERTRPSTRMIGHTGFIISGRRLLEQE</sequence>
<dbReference type="Proteomes" id="UP000277582">
    <property type="component" value="Unassembled WGS sequence"/>
</dbReference>
<evidence type="ECO:0000256" key="5">
    <source>
        <dbReference type="PIRSR" id="PIRSR017269-1"/>
    </source>
</evidence>
<dbReference type="InterPro" id="IPR029063">
    <property type="entry name" value="SAM-dependent_MTases_sf"/>
</dbReference>
<comment type="caution">
    <text evidence="7">The sequence shown here is derived from an EMBL/GenBank/DDBJ whole genome shotgun (WGS) entry which is preliminary data.</text>
</comment>
<dbReference type="OrthoDB" id="30774at2157"/>
<dbReference type="Gene3D" id="3.10.330.20">
    <property type="match status" value="1"/>
</dbReference>
<keyword evidence="1 7" id="KW-0489">Methyltransferase</keyword>
<dbReference type="GO" id="GO:0030488">
    <property type="term" value="P:tRNA methylation"/>
    <property type="evidence" value="ECO:0007669"/>
    <property type="project" value="InterPro"/>
</dbReference>
<evidence type="ECO:0000313" key="9">
    <source>
        <dbReference type="Proteomes" id="UP000277582"/>
    </source>
</evidence>
<dbReference type="InterPro" id="IPR049470">
    <property type="entry name" value="TRM61_C"/>
</dbReference>
<feature type="binding site" evidence="5">
    <location>
        <position position="172"/>
    </location>
    <ligand>
        <name>S-adenosyl-L-methionine</name>
        <dbReference type="ChEBI" id="CHEBI:59789"/>
    </ligand>
</feature>
<dbReference type="EMBL" id="RCOS01000146">
    <property type="protein sequence ID" value="RSN72558.1"/>
    <property type="molecule type" value="Genomic_DNA"/>
</dbReference>
<organism evidence="7 9">
    <name type="scientific">Candidatus Methanodesulfokora washburnensis</name>
    <dbReference type="NCBI Taxonomy" id="2478471"/>
    <lineage>
        <taxon>Archaea</taxon>
        <taxon>Thermoproteota</taxon>
        <taxon>Candidatus Korarchaeia</taxon>
        <taxon>Candidatus Korarchaeia incertae sedis</taxon>
        <taxon>Candidatus Methanodesulfokora</taxon>
    </lineage>
</organism>
<dbReference type="PIRSF" id="PIRSF017269">
    <property type="entry name" value="GCD14"/>
    <property type="match status" value="1"/>
</dbReference>
<evidence type="ECO:0000313" key="10">
    <source>
        <dbReference type="Proteomes" id="UP000316217"/>
    </source>
</evidence>
<dbReference type="PROSITE" id="PS51620">
    <property type="entry name" value="SAM_TRM61"/>
    <property type="match status" value="1"/>
</dbReference>
<evidence type="ECO:0000313" key="8">
    <source>
        <dbReference type="EMBL" id="RZN58654.1"/>
    </source>
</evidence>
<evidence type="ECO:0000256" key="2">
    <source>
        <dbReference type="ARBA" id="ARBA00022679"/>
    </source>
</evidence>
<dbReference type="PANTHER" id="PTHR12133">
    <property type="entry name" value="TRNA (ADENINE(58)-N(1))-METHYLTRANSFERASE"/>
    <property type="match status" value="1"/>
</dbReference>
<proteinExistence type="predicted"/>
<feature type="domain" description="tRNA (adenine(58)-N(1))-methyltransferase catalytic subunit TRM61 C-terminal" evidence="6">
    <location>
        <begin position="62"/>
        <end position="231"/>
    </location>
</feature>
<gene>
    <name evidence="7" type="ORF">D6D85_13055</name>
    <name evidence="8" type="ORF">EF810_07280</name>
</gene>
<accession>A0A3R9RKX3</accession>
<keyword evidence="2 7" id="KW-0808">Transferase</keyword>
<reference evidence="7 9" key="1">
    <citation type="submission" date="2018-10" db="EMBL/GenBank/DDBJ databases">
        <title>Co-occurring genomic capacity for anaerobic methane metabolism and dissimilatory sulfite reduction discovered in the Korarchaeota.</title>
        <authorList>
            <person name="Mckay L.J."/>
            <person name="Dlakic M."/>
            <person name="Fields M.W."/>
            <person name="Delmont T.O."/>
            <person name="Eren A.M."/>
            <person name="Jay Z.J."/>
            <person name="Klingelsmith K.B."/>
            <person name="Rusch D.B."/>
            <person name="Inskeep W.P."/>
        </authorList>
    </citation>
    <scope>NUCLEOTIDE SEQUENCE [LARGE SCALE GENOMIC DNA]</scope>
    <source>
        <strain evidence="7 9">MDKW</strain>
    </source>
</reference>
<dbReference type="CDD" id="cd02440">
    <property type="entry name" value="AdoMet_MTases"/>
    <property type="match status" value="1"/>
</dbReference>
<keyword evidence="3 5" id="KW-0949">S-adenosyl-L-methionine</keyword>
<dbReference type="AlphaFoldDB" id="A0A3R9RKX3"/>
<dbReference type="Proteomes" id="UP000316217">
    <property type="component" value="Unassembled WGS sequence"/>
</dbReference>
<evidence type="ECO:0000256" key="3">
    <source>
        <dbReference type="ARBA" id="ARBA00022691"/>
    </source>
</evidence>
<evidence type="ECO:0000256" key="1">
    <source>
        <dbReference type="ARBA" id="ARBA00022603"/>
    </source>
</evidence>
<dbReference type="RefSeq" id="WP_125672397.1">
    <property type="nucleotide sequence ID" value="NZ_RCOS01000146.1"/>
</dbReference>
<name>A0A3R9RKX3_9CREN</name>
<dbReference type="Gene3D" id="3.40.50.150">
    <property type="entry name" value="Vaccinia Virus protein VP39"/>
    <property type="match status" value="1"/>
</dbReference>
<dbReference type="SUPFAM" id="SSF53335">
    <property type="entry name" value="S-adenosyl-L-methionine-dependent methyltransferases"/>
    <property type="match status" value="1"/>
</dbReference>
<evidence type="ECO:0000256" key="4">
    <source>
        <dbReference type="ARBA" id="ARBA00022694"/>
    </source>
</evidence>
<dbReference type="Pfam" id="PF08704">
    <property type="entry name" value="GCD14"/>
    <property type="match status" value="1"/>
</dbReference>
<keyword evidence="4" id="KW-0819">tRNA processing</keyword>
<feature type="binding site" evidence="5">
    <location>
        <position position="156"/>
    </location>
    <ligand>
        <name>S-adenosyl-L-methionine</name>
        <dbReference type="ChEBI" id="CHEBI:59789"/>
    </ligand>
</feature>